<evidence type="ECO:0000313" key="21">
    <source>
        <dbReference type="Proteomes" id="UP000230790"/>
    </source>
</evidence>
<comment type="similarity">
    <text evidence="7">Belongs to the CobU/CobP family.</text>
</comment>
<evidence type="ECO:0000256" key="11">
    <source>
        <dbReference type="ARBA" id="ARBA00022679"/>
    </source>
</evidence>
<evidence type="ECO:0000256" key="17">
    <source>
        <dbReference type="ARBA" id="ARBA00030571"/>
    </source>
</evidence>
<dbReference type="Proteomes" id="UP000230790">
    <property type="component" value="Unassembled WGS sequence"/>
</dbReference>
<dbReference type="CDD" id="cd00544">
    <property type="entry name" value="CobU"/>
    <property type="match status" value="1"/>
</dbReference>
<dbReference type="AlphaFoldDB" id="A0A2M8QFM6"/>
<dbReference type="Gene3D" id="3.40.50.300">
    <property type="entry name" value="P-loop containing nucleotide triphosphate hydrolases"/>
    <property type="match status" value="1"/>
</dbReference>
<dbReference type="Pfam" id="PF02283">
    <property type="entry name" value="CobU"/>
    <property type="match status" value="1"/>
</dbReference>
<dbReference type="PIRSF" id="PIRSF006135">
    <property type="entry name" value="CobU"/>
    <property type="match status" value="1"/>
</dbReference>
<dbReference type="PANTHER" id="PTHR34848">
    <property type="match status" value="1"/>
</dbReference>
<feature type="binding site" evidence="19">
    <location>
        <position position="85"/>
    </location>
    <ligand>
        <name>GTP</name>
        <dbReference type="ChEBI" id="CHEBI:37565"/>
    </ligand>
</feature>
<keyword evidence="10" id="KW-0169">Cobalamin biosynthesis</keyword>
<dbReference type="UniPathway" id="UPA00148">
    <property type="reaction ID" value="UER00236"/>
</dbReference>
<keyword evidence="13 20" id="KW-0418">Kinase</keyword>
<evidence type="ECO:0000256" key="4">
    <source>
        <dbReference type="ARBA" id="ARBA00003889"/>
    </source>
</evidence>
<dbReference type="EC" id="2.7.1.156" evidence="8"/>
<keyword evidence="12 19" id="KW-0547">Nucleotide-binding</keyword>
<comment type="catalytic activity">
    <reaction evidence="2">
        <text>adenosylcob(III)inamide phosphate + GTP + H(+) = adenosylcob(III)inamide-GDP + diphosphate</text>
        <dbReference type="Rhea" id="RHEA:22712"/>
        <dbReference type="ChEBI" id="CHEBI:15378"/>
        <dbReference type="ChEBI" id="CHEBI:33019"/>
        <dbReference type="ChEBI" id="CHEBI:37565"/>
        <dbReference type="ChEBI" id="CHEBI:58502"/>
        <dbReference type="ChEBI" id="CHEBI:60487"/>
        <dbReference type="EC" id="2.7.7.62"/>
    </reaction>
</comment>
<comment type="caution">
    <text evidence="20">The sequence shown here is derived from an EMBL/GenBank/DDBJ whole genome shotgun (WGS) entry which is preliminary data.</text>
</comment>
<evidence type="ECO:0000256" key="3">
    <source>
        <dbReference type="ARBA" id="ARBA00001522"/>
    </source>
</evidence>
<evidence type="ECO:0000256" key="5">
    <source>
        <dbReference type="ARBA" id="ARBA00004692"/>
    </source>
</evidence>
<reference evidence="20 21" key="1">
    <citation type="submission" date="2017-11" db="EMBL/GenBank/DDBJ databases">
        <title>Evolution of Phototrophy in the Chloroflexi Phylum Driven by Horizontal Gene Transfer.</title>
        <authorList>
            <person name="Ward L.M."/>
            <person name="Hemp J."/>
            <person name="Shih P.M."/>
            <person name="Mcglynn S.E."/>
            <person name="Fischer W."/>
        </authorList>
    </citation>
    <scope>NUCLEOTIDE SEQUENCE [LARGE SCALE GENOMIC DNA]</scope>
    <source>
        <strain evidence="20">JP3_7</strain>
    </source>
</reference>
<dbReference type="EC" id="2.7.7.62" evidence="9"/>
<feature type="active site" description="GMP-histidine intermediate" evidence="18">
    <location>
        <position position="52"/>
    </location>
</feature>
<dbReference type="SUPFAM" id="SSF52540">
    <property type="entry name" value="P-loop containing nucleoside triphosphate hydrolases"/>
    <property type="match status" value="1"/>
</dbReference>
<evidence type="ECO:0000256" key="12">
    <source>
        <dbReference type="ARBA" id="ARBA00022741"/>
    </source>
</evidence>
<keyword evidence="20" id="KW-0548">Nucleotidyltransferase</keyword>
<dbReference type="InterPro" id="IPR003203">
    <property type="entry name" value="CobU/CobP"/>
</dbReference>
<evidence type="ECO:0000256" key="9">
    <source>
        <dbReference type="ARBA" id="ARBA00012523"/>
    </source>
</evidence>
<evidence type="ECO:0000256" key="10">
    <source>
        <dbReference type="ARBA" id="ARBA00022573"/>
    </source>
</evidence>
<dbReference type="GO" id="GO:0043752">
    <property type="term" value="F:adenosylcobinamide kinase activity"/>
    <property type="evidence" value="ECO:0007669"/>
    <property type="project" value="UniProtKB-EC"/>
</dbReference>
<name>A0A2M8QFM6_9CHLR</name>
<proteinExistence type="inferred from homology"/>
<feature type="binding site" evidence="19">
    <location>
        <begin position="53"/>
        <end position="56"/>
    </location>
    <ligand>
        <name>GTP</name>
        <dbReference type="ChEBI" id="CHEBI:37565"/>
    </ligand>
</feature>
<evidence type="ECO:0000256" key="7">
    <source>
        <dbReference type="ARBA" id="ARBA00007490"/>
    </source>
</evidence>
<evidence type="ECO:0000256" key="8">
    <source>
        <dbReference type="ARBA" id="ARBA00012016"/>
    </source>
</evidence>
<dbReference type="PANTHER" id="PTHR34848:SF1">
    <property type="entry name" value="BIFUNCTIONAL ADENOSYLCOBALAMIN BIOSYNTHESIS PROTEIN COBU"/>
    <property type="match status" value="1"/>
</dbReference>
<organism evidence="20 21">
    <name type="scientific">Candidatus Thermofonsia Clade 3 bacterium</name>
    <dbReference type="NCBI Taxonomy" id="2364212"/>
    <lineage>
        <taxon>Bacteria</taxon>
        <taxon>Bacillati</taxon>
        <taxon>Chloroflexota</taxon>
        <taxon>Candidatus Thermofontia</taxon>
        <taxon>Candidatus Thermofonsia Clade 3</taxon>
    </lineage>
</organism>
<gene>
    <name evidence="20" type="ORF">CUN48_02875</name>
</gene>
<evidence type="ECO:0000256" key="13">
    <source>
        <dbReference type="ARBA" id="ARBA00022777"/>
    </source>
</evidence>
<sequence length="178" mass="19370">MHLTFVIGGARSGKSAFAQELAQRCGGDAVCYVATLREDVADAEMQQRIRRHRANRPETWPTVTLDDRWRAQLRAINGARVILLDCLSLFVGGALFMGSHLPANAEDEAAALVGDLLAAMRDSSAHWIVVSNEVGMSIVPEHPAARAYRDALGRANQMVMRAADEAYFLVAGAPLRVK</sequence>
<evidence type="ECO:0000256" key="16">
    <source>
        <dbReference type="ARBA" id="ARBA00029570"/>
    </source>
</evidence>
<accession>A0A2M8QFM6</accession>
<dbReference type="InterPro" id="IPR027417">
    <property type="entry name" value="P-loop_NTPase"/>
</dbReference>
<evidence type="ECO:0000256" key="18">
    <source>
        <dbReference type="PIRSR" id="PIRSR006135-1"/>
    </source>
</evidence>
<comment type="catalytic activity">
    <reaction evidence="3">
        <text>adenosylcob(III)inamide + GTP = adenosylcob(III)inamide phosphate + GDP + H(+)</text>
        <dbReference type="Rhea" id="RHEA:15765"/>
        <dbReference type="ChEBI" id="CHEBI:2480"/>
        <dbReference type="ChEBI" id="CHEBI:15378"/>
        <dbReference type="ChEBI" id="CHEBI:37565"/>
        <dbReference type="ChEBI" id="CHEBI:58189"/>
        <dbReference type="ChEBI" id="CHEBI:58502"/>
        <dbReference type="EC" id="2.7.1.156"/>
    </reaction>
</comment>
<dbReference type="NCBIfam" id="NF004469">
    <property type="entry name" value="PRK05800.1"/>
    <property type="match status" value="1"/>
</dbReference>
<evidence type="ECO:0000256" key="14">
    <source>
        <dbReference type="ARBA" id="ARBA00022840"/>
    </source>
</evidence>
<feature type="binding site" evidence="19">
    <location>
        <begin position="8"/>
        <end position="15"/>
    </location>
    <ligand>
        <name>GTP</name>
        <dbReference type="ChEBI" id="CHEBI:37565"/>
    </ligand>
</feature>
<evidence type="ECO:0000256" key="1">
    <source>
        <dbReference type="ARBA" id="ARBA00000312"/>
    </source>
</evidence>
<evidence type="ECO:0000256" key="19">
    <source>
        <dbReference type="PIRSR" id="PIRSR006135-2"/>
    </source>
</evidence>
<protein>
    <recommendedName>
        <fullName evidence="16">Adenosylcobinamide kinase</fullName>
        <ecNumber evidence="8">2.7.1.156</ecNumber>
        <ecNumber evidence="9">2.7.7.62</ecNumber>
    </recommendedName>
    <alternativeName>
        <fullName evidence="17">Adenosylcobinamide-phosphate guanylyltransferase</fullName>
    </alternativeName>
</protein>
<comment type="catalytic activity">
    <reaction evidence="1">
        <text>adenosylcob(III)inamide + ATP = adenosylcob(III)inamide phosphate + ADP + H(+)</text>
        <dbReference type="Rhea" id="RHEA:15769"/>
        <dbReference type="ChEBI" id="CHEBI:2480"/>
        <dbReference type="ChEBI" id="CHEBI:15378"/>
        <dbReference type="ChEBI" id="CHEBI:30616"/>
        <dbReference type="ChEBI" id="CHEBI:58502"/>
        <dbReference type="ChEBI" id="CHEBI:456216"/>
        <dbReference type="EC" id="2.7.1.156"/>
    </reaction>
</comment>
<dbReference type="GO" id="GO:0008820">
    <property type="term" value="F:cobinamide phosphate guanylyltransferase activity"/>
    <property type="evidence" value="ECO:0007669"/>
    <property type="project" value="UniProtKB-EC"/>
</dbReference>
<comment type="function">
    <text evidence="4">Catalyzes ATP-dependent phosphorylation of adenosylcobinamide and addition of GMP to adenosylcobinamide phosphate.</text>
</comment>
<evidence type="ECO:0000256" key="15">
    <source>
        <dbReference type="ARBA" id="ARBA00023134"/>
    </source>
</evidence>
<keyword evidence="15 19" id="KW-0342">GTP-binding</keyword>
<dbReference type="GO" id="GO:0005524">
    <property type="term" value="F:ATP binding"/>
    <property type="evidence" value="ECO:0007669"/>
    <property type="project" value="UniProtKB-KW"/>
</dbReference>
<evidence type="ECO:0000256" key="6">
    <source>
        <dbReference type="ARBA" id="ARBA00005159"/>
    </source>
</evidence>
<keyword evidence="11 20" id="KW-0808">Transferase</keyword>
<evidence type="ECO:0000313" key="20">
    <source>
        <dbReference type="EMBL" id="PJF48568.1"/>
    </source>
</evidence>
<dbReference type="GO" id="GO:0005525">
    <property type="term" value="F:GTP binding"/>
    <property type="evidence" value="ECO:0007669"/>
    <property type="project" value="UniProtKB-KW"/>
</dbReference>
<comment type="pathway">
    <text evidence="5">Cofactor biosynthesis; adenosylcobalamin biosynthesis; adenosylcobalamin from cob(II)yrinate a,c-diamide: step 6/7.</text>
</comment>
<comment type="pathway">
    <text evidence="6">Cofactor biosynthesis; adenosylcobalamin biosynthesis; adenosylcobalamin from cob(II)yrinate a,c-diamide: step 5/7.</text>
</comment>
<dbReference type="GO" id="GO:0009236">
    <property type="term" value="P:cobalamin biosynthetic process"/>
    <property type="evidence" value="ECO:0007669"/>
    <property type="project" value="UniProtKB-UniPathway"/>
</dbReference>
<keyword evidence="14" id="KW-0067">ATP-binding</keyword>
<dbReference type="EMBL" id="PGTN01000011">
    <property type="protein sequence ID" value="PJF48568.1"/>
    <property type="molecule type" value="Genomic_DNA"/>
</dbReference>
<evidence type="ECO:0000256" key="2">
    <source>
        <dbReference type="ARBA" id="ARBA00000711"/>
    </source>
</evidence>